<dbReference type="InterPro" id="IPR036591">
    <property type="entry name" value="YggU-like_sf"/>
</dbReference>
<dbReference type="PANTHER" id="PTHR13420:SF7">
    <property type="entry name" value="UPF0235 PROTEIN C15ORF40"/>
    <property type="match status" value="1"/>
</dbReference>
<evidence type="ECO:0000313" key="2">
    <source>
        <dbReference type="EnsemblMetazoa" id="XP_022672093"/>
    </source>
</evidence>
<sequence length="142" mass="15600">MKTKCFTTYKLFLRIRIANRHFKEDSIKGTYSSSVTTTAILQPVSVFQKSPGIIGIRVHAKPAAKESAITGVTAEAVDVQIGAPPVDGEANTELVRFIARLLDLRKSDVSLDKGSRSREKVVLIESTMSPEEVRDRLKAAVE</sequence>
<accession>A0A7M7MJP5</accession>
<dbReference type="SUPFAM" id="SSF69786">
    <property type="entry name" value="YggU-like"/>
    <property type="match status" value="1"/>
</dbReference>
<dbReference type="SMART" id="SM01152">
    <property type="entry name" value="DUF167"/>
    <property type="match status" value="1"/>
</dbReference>
<dbReference type="GO" id="GO:0005737">
    <property type="term" value="C:cytoplasm"/>
    <property type="evidence" value="ECO:0007669"/>
    <property type="project" value="TreeGrafter"/>
</dbReference>
<keyword evidence="3" id="KW-1185">Reference proteome</keyword>
<comment type="similarity">
    <text evidence="1">Belongs to the UPF0235 family.</text>
</comment>
<dbReference type="AlphaFoldDB" id="A0A7M7MJP5"/>
<dbReference type="Proteomes" id="UP000594260">
    <property type="component" value="Unplaced"/>
</dbReference>
<dbReference type="InterPro" id="IPR003746">
    <property type="entry name" value="DUF167"/>
</dbReference>
<dbReference type="Gene3D" id="3.30.1200.10">
    <property type="entry name" value="YggU-like"/>
    <property type="match status" value="1"/>
</dbReference>
<proteinExistence type="inferred from homology"/>
<reference evidence="2" key="1">
    <citation type="submission" date="2021-01" db="UniProtKB">
        <authorList>
            <consortium name="EnsemblMetazoa"/>
        </authorList>
    </citation>
    <scope>IDENTIFICATION</scope>
</reference>
<dbReference type="NCBIfam" id="TIGR00251">
    <property type="entry name" value="DUF167 family protein"/>
    <property type="match status" value="1"/>
</dbReference>
<dbReference type="RefSeq" id="XP_022672093.1">
    <property type="nucleotide sequence ID" value="XM_022816358.1"/>
</dbReference>
<evidence type="ECO:0000313" key="3">
    <source>
        <dbReference type="Proteomes" id="UP000594260"/>
    </source>
</evidence>
<protein>
    <submittedName>
        <fullName evidence="2">Uncharacterized protein</fullName>
    </submittedName>
</protein>
<organism evidence="2 3">
    <name type="scientific">Varroa destructor</name>
    <name type="common">Honeybee mite</name>
    <dbReference type="NCBI Taxonomy" id="109461"/>
    <lineage>
        <taxon>Eukaryota</taxon>
        <taxon>Metazoa</taxon>
        <taxon>Ecdysozoa</taxon>
        <taxon>Arthropoda</taxon>
        <taxon>Chelicerata</taxon>
        <taxon>Arachnida</taxon>
        <taxon>Acari</taxon>
        <taxon>Parasitiformes</taxon>
        <taxon>Mesostigmata</taxon>
        <taxon>Gamasina</taxon>
        <taxon>Dermanyssoidea</taxon>
        <taxon>Varroidae</taxon>
        <taxon>Varroa</taxon>
    </lineage>
</organism>
<dbReference type="Pfam" id="PF02594">
    <property type="entry name" value="DUF167"/>
    <property type="match status" value="1"/>
</dbReference>
<dbReference type="EnsemblMetazoa" id="XM_022816358">
    <property type="protein sequence ID" value="XP_022672093"/>
    <property type="gene ID" value="LOC111254926"/>
</dbReference>
<evidence type="ECO:0000256" key="1">
    <source>
        <dbReference type="ARBA" id="ARBA00010364"/>
    </source>
</evidence>
<dbReference type="PANTHER" id="PTHR13420">
    <property type="entry name" value="UPF0235 PROTEIN C15ORF40"/>
    <property type="match status" value="1"/>
</dbReference>
<name>A0A7M7MJP5_VARDE</name>
<dbReference type="GeneID" id="111254926"/>
<dbReference type="HAMAP" id="MF_00634">
    <property type="entry name" value="UPF0235"/>
    <property type="match status" value="1"/>
</dbReference>